<dbReference type="InterPro" id="IPR027413">
    <property type="entry name" value="GROEL-like_equatorial_sf"/>
</dbReference>
<evidence type="ECO:0000256" key="1">
    <source>
        <dbReference type="SAM" id="MobiDB-lite"/>
    </source>
</evidence>
<name>A0A1L5JLZ9_ECOLX</name>
<evidence type="ECO:0008006" key="3">
    <source>
        <dbReference type="Google" id="ProtNLM"/>
    </source>
</evidence>
<dbReference type="Gene3D" id="1.10.560.10">
    <property type="entry name" value="GroEL-like equatorial domain"/>
    <property type="match status" value="1"/>
</dbReference>
<feature type="region of interest" description="Disordered" evidence="1">
    <location>
        <begin position="72"/>
        <end position="94"/>
    </location>
</feature>
<evidence type="ECO:0000313" key="2">
    <source>
        <dbReference type="EMBL" id="APO16485.1"/>
    </source>
</evidence>
<accession>A0A1L5JLZ9</accession>
<sequence>MERDQAYGNWRDFFLNKKGSVTSVSGDANLDQIADVSYLLDTFFAKVTRTALQNAASIAGLMITTEAMVAEAPKKDEPAMPPGGGMGGMGGMDF</sequence>
<dbReference type="EMBL" id="KX518744">
    <property type="protein sequence ID" value="APO16485.1"/>
    <property type="molecule type" value="Genomic_DNA"/>
</dbReference>
<dbReference type="AlphaFoldDB" id="A0A1L5JLZ9"/>
<geneLocation type="plasmid" evidence="2">
    <name>pHYEC7-110</name>
</geneLocation>
<organism evidence="2">
    <name type="scientific">Escherichia coli</name>
    <dbReference type="NCBI Taxonomy" id="562"/>
    <lineage>
        <taxon>Bacteria</taxon>
        <taxon>Pseudomonadati</taxon>
        <taxon>Pseudomonadota</taxon>
        <taxon>Gammaproteobacteria</taxon>
        <taxon>Enterobacterales</taxon>
        <taxon>Enterobacteriaceae</taxon>
        <taxon>Escherichia</taxon>
    </lineage>
</organism>
<protein>
    <recommendedName>
        <fullName evidence="3">Chaperonin GroEL</fullName>
    </recommendedName>
</protein>
<reference evidence="2" key="1">
    <citation type="journal article" date="2017" name="J. Antimicrob. Chemother.">
        <title>Complete genetic analysis of plasmids carrying mcr-1 and other resistance genes in an Escherichia coli isolate of animal origin.</title>
        <authorList>
            <person name="Li R."/>
            <person name="Xie M."/>
            <person name="Lv J."/>
            <person name="Wai-Chi Chan E."/>
            <person name="Chen S."/>
        </authorList>
    </citation>
    <scope>NUCLEOTIDE SEQUENCE</scope>
    <source>
        <strain evidence="2">HYEC7</strain>
        <plasmid evidence="2">pHYEC7-110</plasmid>
    </source>
</reference>
<keyword evidence="2" id="KW-0614">Plasmid</keyword>
<feature type="compositionally biased region" description="Gly residues" evidence="1">
    <location>
        <begin position="82"/>
        <end position="94"/>
    </location>
</feature>
<proteinExistence type="predicted"/>